<evidence type="ECO:0000256" key="9">
    <source>
        <dbReference type="RuleBase" id="RU003956"/>
    </source>
</evidence>
<evidence type="ECO:0000256" key="1">
    <source>
        <dbReference type="ARBA" id="ARBA00002904"/>
    </source>
</evidence>
<evidence type="ECO:0000256" key="3">
    <source>
        <dbReference type="ARBA" id="ARBA00012925"/>
    </source>
</evidence>
<feature type="region of interest" description="Disordered" evidence="10">
    <location>
        <begin position="79"/>
        <end position="100"/>
    </location>
</feature>
<dbReference type="FunFam" id="3.40.1050.10:FF:000003">
    <property type="entry name" value="Carbonic anhydrase"/>
    <property type="match status" value="1"/>
</dbReference>
<evidence type="ECO:0000256" key="10">
    <source>
        <dbReference type="SAM" id="MobiDB-lite"/>
    </source>
</evidence>
<keyword evidence="6 9" id="KW-0456">Lyase</keyword>
<dbReference type="SMART" id="SM00947">
    <property type="entry name" value="Pro_CA"/>
    <property type="match status" value="1"/>
</dbReference>
<dbReference type="Gene3D" id="3.40.1050.10">
    <property type="entry name" value="Carbonic anhydrase"/>
    <property type="match status" value="1"/>
</dbReference>
<dbReference type="GO" id="GO:0015976">
    <property type="term" value="P:carbon utilization"/>
    <property type="evidence" value="ECO:0007669"/>
    <property type="project" value="InterPro"/>
</dbReference>
<evidence type="ECO:0000256" key="7">
    <source>
        <dbReference type="ARBA" id="ARBA00048348"/>
    </source>
</evidence>
<evidence type="ECO:0000256" key="5">
    <source>
        <dbReference type="ARBA" id="ARBA00022833"/>
    </source>
</evidence>
<dbReference type="InterPro" id="IPR036874">
    <property type="entry name" value="Carbonic_anhydrase_sf"/>
</dbReference>
<keyword evidence="12" id="KW-1185">Reference proteome</keyword>
<comment type="similarity">
    <text evidence="2 9">Belongs to the beta-class carbonic anhydrase family.</text>
</comment>
<dbReference type="GO" id="GO:0008270">
    <property type="term" value="F:zinc ion binding"/>
    <property type="evidence" value="ECO:0007669"/>
    <property type="project" value="UniProtKB-UniRule"/>
</dbReference>
<dbReference type="SUPFAM" id="SSF53056">
    <property type="entry name" value="beta-carbonic anhydrase, cab"/>
    <property type="match status" value="1"/>
</dbReference>
<keyword evidence="8" id="KW-0479">Metal-binding</keyword>
<accession>A0AAE1M4F2</accession>
<dbReference type="PANTHER" id="PTHR11002">
    <property type="entry name" value="CARBONIC ANHYDRASE"/>
    <property type="match status" value="1"/>
</dbReference>
<feature type="compositionally biased region" description="Low complexity" evidence="10">
    <location>
        <begin position="84"/>
        <end position="95"/>
    </location>
</feature>
<feature type="binding site" evidence="8">
    <location>
        <position position="205"/>
    </location>
    <ligand>
        <name>Zn(2+)</name>
        <dbReference type="ChEBI" id="CHEBI:29105"/>
    </ligand>
</feature>
<sequence length="321" mass="35761">MTASAPSISVSGDPFVSISKPLSLPLPFNSSCIELSGATLRASRIFSFKLESRKTEPTHLRLLKGLRSNKTLDLKASMGPSGFTQQQENNNQETVTEAEKGHDLFNDLKSRFLSFKKNKYMGNLEHFQNLAQVQLPKFMVIACGDSRVCPSNILGFQPGEAFMIRNVANLVTPFENGPTETNAALEFAVTTLRVENILVIGHSCCGGIRALMSMQDDASGSLLESWVVAGKNARIKTETAASGLDFDQQCRHCEKESLNHSLLNLLTYPWIEERVSKGELLIHGGYYDFIECSFEKWTLDYLKMKTEGTDMLVVKDRMVWC</sequence>
<comment type="caution">
    <text evidence="11">The sequence shown here is derived from an EMBL/GenBank/DDBJ whole genome shotgun (WGS) entry which is preliminary data.</text>
</comment>
<dbReference type="EMBL" id="JAWXYG010000020">
    <property type="protein sequence ID" value="KAK4252775.1"/>
    <property type="molecule type" value="Genomic_DNA"/>
</dbReference>
<dbReference type="EC" id="4.2.1.1" evidence="3 9"/>
<dbReference type="CDD" id="cd00884">
    <property type="entry name" value="beta_CA_cladeB"/>
    <property type="match status" value="1"/>
</dbReference>
<evidence type="ECO:0000256" key="6">
    <source>
        <dbReference type="ARBA" id="ARBA00023239"/>
    </source>
</evidence>
<feature type="binding site" evidence="8">
    <location>
        <position position="143"/>
    </location>
    <ligand>
        <name>Zn(2+)</name>
        <dbReference type="ChEBI" id="CHEBI:29105"/>
    </ligand>
</feature>
<keyword evidence="5 8" id="KW-0862">Zinc</keyword>
<comment type="catalytic activity">
    <reaction evidence="7 9">
        <text>hydrogencarbonate + H(+) = CO2 + H2O</text>
        <dbReference type="Rhea" id="RHEA:10748"/>
        <dbReference type="ChEBI" id="CHEBI:15377"/>
        <dbReference type="ChEBI" id="CHEBI:15378"/>
        <dbReference type="ChEBI" id="CHEBI:16526"/>
        <dbReference type="ChEBI" id="CHEBI:17544"/>
        <dbReference type="EC" id="4.2.1.1"/>
    </reaction>
</comment>
<dbReference type="AlphaFoldDB" id="A0AAE1M4F2"/>
<dbReference type="Proteomes" id="UP001293593">
    <property type="component" value="Unassembled WGS sequence"/>
</dbReference>
<dbReference type="PANTHER" id="PTHR11002:SF12">
    <property type="entry name" value="CARBONIC ANHYDRASE"/>
    <property type="match status" value="1"/>
</dbReference>
<comment type="function">
    <text evidence="1 9">Reversible hydration of carbon dioxide.</text>
</comment>
<dbReference type="InterPro" id="IPR001765">
    <property type="entry name" value="Carbonic_anhydrase"/>
</dbReference>
<protein>
    <recommendedName>
        <fullName evidence="3 9">Carbonic anhydrase</fullName>
        <ecNumber evidence="3 9">4.2.1.1</ecNumber>
    </recommendedName>
    <alternativeName>
        <fullName evidence="9">Carbonate dehydratase</fullName>
    </alternativeName>
</protein>
<keyword evidence="4" id="KW-0702">S-nitrosylation</keyword>
<comment type="cofactor">
    <cofactor evidence="8">
        <name>Zn(2+)</name>
        <dbReference type="ChEBI" id="CHEBI:29105"/>
    </cofactor>
    <text evidence="8">Binds 1 zinc ion per subunit.</text>
</comment>
<dbReference type="InterPro" id="IPR045066">
    <property type="entry name" value="Beta_CA_cladeB"/>
</dbReference>
<evidence type="ECO:0000256" key="8">
    <source>
        <dbReference type="PIRSR" id="PIRSR601765-1"/>
    </source>
</evidence>
<evidence type="ECO:0000313" key="12">
    <source>
        <dbReference type="Proteomes" id="UP001293593"/>
    </source>
</evidence>
<evidence type="ECO:0000313" key="11">
    <source>
        <dbReference type="EMBL" id="KAK4252775.1"/>
    </source>
</evidence>
<feature type="binding site" evidence="8">
    <location>
        <position position="202"/>
    </location>
    <ligand>
        <name>Zn(2+)</name>
        <dbReference type="ChEBI" id="CHEBI:29105"/>
    </ligand>
</feature>
<evidence type="ECO:0000256" key="2">
    <source>
        <dbReference type="ARBA" id="ARBA00006217"/>
    </source>
</evidence>
<proteinExistence type="inferred from homology"/>
<feature type="binding site" evidence="8">
    <location>
        <position position="145"/>
    </location>
    <ligand>
        <name>Zn(2+)</name>
        <dbReference type="ChEBI" id="CHEBI:29105"/>
    </ligand>
</feature>
<evidence type="ECO:0000256" key="4">
    <source>
        <dbReference type="ARBA" id="ARBA00022799"/>
    </source>
</evidence>
<organism evidence="11 12">
    <name type="scientific">Acacia crassicarpa</name>
    <name type="common">northern wattle</name>
    <dbReference type="NCBI Taxonomy" id="499986"/>
    <lineage>
        <taxon>Eukaryota</taxon>
        <taxon>Viridiplantae</taxon>
        <taxon>Streptophyta</taxon>
        <taxon>Embryophyta</taxon>
        <taxon>Tracheophyta</taxon>
        <taxon>Spermatophyta</taxon>
        <taxon>Magnoliopsida</taxon>
        <taxon>eudicotyledons</taxon>
        <taxon>Gunneridae</taxon>
        <taxon>Pentapetalae</taxon>
        <taxon>rosids</taxon>
        <taxon>fabids</taxon>
        <taxon>Fabales</taxon>
        <taxon>Fabaceae</taxon>
        <taxon>Caesalpinioideae</taxon>
        <taxon>mimosoid clade</taxon>
        <taxon>Acacieae</taxon>
        <taxon>Acacia</taxon>
    </lineage>
</organism>
<dbReference type="Pfam" id="PF00484">
    <property type="entry name" value="Pro_CA"/>
    <property type="match status" value="1"/>
</dbReference>
<dbReference type="GO" id="GO:0004089">
    <property type="term" value="F:carbonate dehydratase activity"/>
    <property type="evidence" value="ECO:0007669"/>
    <property type="project" value="UniProtKB-UniRule"/>
</dbReference>
<gene>
    <name evidence="11" type="ORF">QN277_014321</name>
</gene>
<name>A0AAE1M4F2_9FABA</name>
<dbReference type="InterPro" id="IPR015892">
    <property type="entry name" value="Carbonic_anhydrase_CS"/>
</dbReference>
<dbReference type="PROSITE" id="PS00705">
    <property type="entry name" value="PROK_CO2_ANHYDRASE_2"/>
    <property type="match status" value="1"/>
</dbReference>
<reference evidence="11" key="1">
    <citation type="submission" date="2023-10" db="EMBL/GenBank/DDBJ databases">
        <title>Chromosome-level genome of the transformable northern wattle, Acacia crassicarpa.</title>
        <authorList>
            <person name="Massaro I."/>
            <person name="Sinha N.R."/>
            <person name="Poethig S."/>
            <person name="Leichty A.R."/>
        </authorList>
    </citation>
    <scope>NUCLEOTIDE SEQUENCE</scope>
    <source>
        <strain evidence="11">Acra3RX</strain>
        <tissue evidence="11">Leaf</tissue>
    </source>
</reference>